<gene>
    <name evidence="2" type="ORF">DR999_PMT06597</name>
</gene>
<keyword evidence="1" id="KW-0472">Membrane</keyword>
<keyword evidence="1" id="KW-0812">Transmembrane</keyword>
<protein>
    <submittedName>
        <fullName evidence="2">Multidrug resistance protein 1-like</fullName>
    </submittedName>
</protein>
<evidence type="ECO:0000256" key="1">
    <source>
        <dbReference type="SAM" id="Phobius"/>
    </source>
</evidence>
<reference evidence="2 3" key="2">
    <citation type="submission" date="2019-04" db="EMBL/GenBank/DDBJ databases">
        <title>The genome sequence of big-headed turtle.</title>
        <authorList>
            <person name="Gong S."/>
        </authorList>
    </citation>
    <scope>NUCLEOTIDE SEQUENCE [LARGE SCALE GENOMIC DNA]</scope>
    <source>
        <strain evidence="2">DO16091913</strain>
        <tissue evidence="2">Muscle</tissue>
    </source>
</reference>
<evidence type="ECO:0000313" key="2">
    <source>
        <dbReference type="EMBL" id="TFK10226.1"/>
    </source>
</evidence>
<accession>A0A4D9EJ02</accession>
<keyword evidence="1" id="KW-1133">Transmembrane helix</keyword>
<reference evidence="2 3" key="1">
    <citation type="submission" date="2019-04" db="EMBL/GenBank/DDBJ databases">
        <title>Draft genome of the big-headed turtle Platysternon megacephalum.</title>
        <authorList>
            <person name="Gong S."/>
        </authorList>
    </citation>
    <scope>NUCLEOTIDE SEQUENCE [LARGE SCALE GENOMIC DNA]</scope>
    <source>
        <strain evidence="2">DO16091913</strain>
        <tissue evidence="2">Muscle</tissue>
    </source>
</reference>
<proteinExistence type="predicted"/>
<dbReference type="EMBL" id="QXTE01000043">
    <property type="protein sequence ID" value="TFK10226.1"/>
    <property type="molecule type" value="Genomic_DNA"/>
</dbReference>
<organism evidence="2 3">
    <name type="scientific">Platysternon megacephalum</name>
    <name type="common">big-headed turtle</name>
    <dbReference type="NCBI Taxonomy" id="55544"/>
    <lineage>
        <taxon>Eukaryota</taxon>
        <taxon>Metazoa</taxon>
        <taxon>Chordata</taxon>
        <taxon>Craniata</taxon>
        <taxon>Vertebrata</taxon>
        <taxon>Euteleostomi</taxon>
        <taxon>Archelosauria</taxon>
        <taxon>Testudinata</taxon>
        <taxon>Testudines</taxon>
        <taxon>Cryptodira</taxon>
        <taxon>Durocryptodira</taxon>
        <taxon>Testudinoidea</taxon>
        <taxon>Platysternidae</taxon>
        <taxon>Platysternon</taxon>
    </lineage>
</organism>
<dbReference type="AlphaFoldDB" id="A0A4D9EJ02"/>
<dbReference type="Proteomes" id="UP000297703">
    <property type="component" value="Unassembled WGS sequence"/>
</dbReference>
<keyword evidence="3" id="KW-1185">Reference proteome</keyword>
<feature type="transmembrane region" description="Helical" evidence="1">
    <location>
        <begin position="77"/>
        <end position="99"/>
    </location>
</feature>
<sequence>MRLDNCGELHAYLSPTVLISLPSAPKAGVKSRLQHLASGQWLNMALNLVYISCAWTKEAGPGWWPIGNVLHCGKSEFILSLGVILLIQAGTGIAAKAWYFT</sequence>
<evidence type="ECO:0000313" key="3">
    <source>
        <dbReference type="Proteomes" id="UP000297703"/>
    </source>
</evidence>
<comment type="caution">
    <text evidence="2">The sequence shown here is derived from an EMBL/GenBank/DDBJ whole genome shotgun (WGS) entry which is preliminary data.</text>
</comment>
<name>A0A4D9EJ02_9SAUR</name>